<dbReference type="InterPro" id="IPR000109">
    <property type="entry name" value="POT_fam"/>
</dbReference>
<comment type="subcellular location">
    <subcellularLocation>
        <location evidence="1">Membrane</location>
        <topology evidence="1">Multi-pass membrane protein</topology>
    </subcellularLocation>
</comment>
<organism evidence="8 9">
    <name type="scientific">Fraxinus pennsylvanica</name>
    <dbReference type="NCBI Taxonomy" id="56036"/>
    <lineage>
        <taxon>Eukaryota</taxon>
        <taxon>Viridiplantae</taxon>
        <taxon>Streptophyta</taxon>
        <taxon>Embryophyta</taxon>
        <taxon>Tracheophyta</taxon>
        <taxon>Spermatophyta</taxon>
        <taxon>Magnoliopsida</taxon>
        <taxon>eudicotyledons</taxon>
        <taxon>Gunneridae</taxon>
        <taxon>Pentapetalae</taxon>
        <taxon>asterids</taxon>
        <taxon>lamiids</taxon>
        <taxon>Lamiales</taxon>
        <taxon>Oleaceae</taxon>
        <taxon>Oleeae</taxon>
        <taxon>Fraxinus</taxon>
    </lineage>
</organism>
<feature type="transmembrane region" description="Helical" evidence="7">
    <location>
        <begin position="96"/>
        <end position="118"/>
    </location>
</feature>
<dbReference type="Gene3D" id="1.20.1250.20">
    <property type="entry name" value="MFS general substrate transporter like domains"/>
    <property type="match status" value="1"/>
</dbReference>
<evidence type="ECO:0000313" key="9">
    <source>
        <dbReference type="Proteomes" id="UP000834106"/>
    </source>
</evidence>
<evidence type="ECO:0000256" key="7">
    <source>
        <dbReference type="SAM" id="Phobius"/>
    </source>
</evidence>
<gene>
    <name evidence="8" type="ORF">FPE_LOCUS34388</name>
</gene>
<evidence type="ECO:0000256" key="4">
    <source>
        <dbReference type="ARBA" id="ARBA00022989"/>
    </source>
</evidence>
<feature type="transmembrane region" description="Helical" evidence="7">
    <location>
        <begin position="124"/>
        <end position="144"/>
    </location>
</feature>
<dbReference type="GO" id="GO:0016020">
    <property type="term" value="C:membrane"/>
    <property type="evidence" value="ECO:0007669"/>
    <property type="project" value="UniProtKB-SubCell"/>
</dbReference>
<dbReference type="Pfam" id="PF00854">
    <property type="entry name" value="PTR2"/>
    <property type="match status" value="1"/>
</dbReference>
<reference evidence="8" key="1">
    <citation type="submission" date="2023-05" db="EMBL/GenBank/DDBJ databases">
        <authorList>
            <person name="Huff M."/>
        </authorList>
    </citation>
    <scope>NUCLEOTIDE SEQUENCE</scope>
</reference>
<accession>A0AAD2EF14</accession>
<keyword evidence="4 7" id="KW-1133">Transmembrane helix</keyword>
<evidence type="ECO:0000256" key="5">
    <source>
        <dbReference type="ARBA" id="ARBA00023136"/>
    </source>
</evidence>
<dbReference type="Proteomes" id="UP000834106">
    <property type="component" value="Chromosome 23"/>
</dbReference>
<keyword evidence="5 7" id="KW-0472">Membrane</keyword>
<proteinExistence type="inferred from homology"/>
<dbReference type="PANTHER" id="PTHR11654">
    <property type="entry name" value="OLIGOPEPTIDE TRANSPORTER-RELATED"/>
    <property type="match status" value="1"/>
</dbReference>
<keyword evidence="9" id="KW-1185">Reference proteome</keyword>
<dbReference type="GO" id="GO:0022857">
    <property type="term" value="F:transmembrane transporter activity"/>
    <property type="evidence" value="ECO:0007669"/>
    <property type="project" value="InterPro"/>
</dbReference>
<dbReference type="AlphaFoldDB" id="A0AAD2EF14"/>
<comment type="similarity">
    <text evidence="6">Belongs to the major facilitator superfamily. Phosphate:H(+) symporter (TC 2.A.1.9) family.</text>
</comment>
<keyword evidence="3 7" id="KW-0812">Transmembrane</keyword>
<evidence type="ECO:0000256" key="1">
    <source>
        <dbReference type="ARBA" id="ARBA00004141"/>
    </source>
</evidence>
<evidence type="ECO:0000256" key="3">
    <source>
        <dbReference type="ARBA" id="ARBA00022692"/>
    </source>
</evidence>
<comment type="similarity">
    <text evidence="2">Belongs to the major facilitator superfamily. Proton-dependent oligopeptide transporter (POT/PTR) (TC 2.A.17) family.</text>
</comment>
<evidence type="ECO:0000313" key="8">
    <source>
        <dbReference type="EMBL" id="CAI9786958.1"/>
    </source>
</evidence>
<dbReference type="EMBL" id="OU503058">
    <property type="protein sequence ID" value="CAI9786958.1"/>
    <property type="molecule type" value="Genomic_DNA"/>
</dbReference>
<sequence length="201" mass="22427">MPASVAPKDDMIPNSDLALGTMSISAVVNSFNSSDCQITAAYKAACSPPQFQVICFFFSLYLFALAQGGHKPCLQAFGADQFDEQNPKECKDKSSFFNWWCCFSNIGVVVSLYVLNYIQDNLSWGLGFGIPCILMCVALIMFLLGTTTYRFRTQSEEASPFLRISRVFLNAARNWRTTPAEISKEEDALGILPYQGSRQFR</sequence>
<evidence type="ECO:0000256" key="2">
    <source>
        <dbReference type="ARBA" id="ARBA00005982"/>
    </source>
</evidence>
<evidence type="ECO:0000256" key="6">
    <source>
        <dbReference type="ARBA" id="ARBA00044504"/>
    </source>
</evidence>
<dbReference type="SUPFAM" id="SSF103473">
    <property type="entry name" value="MFS general substrate transporter"/>
    <property type="match status" value="1"/>
</dbReference>
<protein>
    <submittedName>
        <fullName evidence="8">Uncharacterized protein</fullName>
    </submittedName>
</protein>
<dbReference type="InterPro" id="IPR036259">
    <property type="entry name" value="MFS_trans_sf"/>
</dbReference>
<name>A0AAD2EF14_9LAMI</name>